<dbReference type="GO" id="GO:0005737">
    <property type="term" value="C:cytoplasm"/>
    <property type="evidence" value="ECO:0007669"/>
    <property type="project" value="TreeGrafter"/>
</dbReference>
<dbReference type="AlphaFoldDB" id="A0A5C7EWE0"/>
<protein>
    <submittedName>
        <fullName evidence="2">DUF167 domain-containing protein</fullName>
    </submittedName>
</protein>
<dbReference type="OrthoDB" id="5295370at2"/>
<dbReference type="Gene3D" id="3.30.1200.10">
    <property type="entry name" value="YggU-like"/>
    <property type="match status" value="1"/>
</dbReference>
<dbReference type="Pfam" id="PF02594">
    <property type="entry name" value="DUF167"/>
    <property type="match status" value="1"/>
</dbReference>
<dbReference type="EMBL" id="VPFL01000005">
    <property type="protein sequence ID" value="TXF12654.1"/>
    <property type="molecule type" value="Genomic_DNA"/>
</dbReference>
<comment type="caution">
    <text evidence="2">The sequence shown here is derived from an EMBL/GenBank/DDBJ whole genome shotgun (WGS) entry which is preliminary data.</text>
</comment>
<dbReference type="InParanoid" id="A0A5C7EWE0"/>
<comment type="similarity">
    <text evidence="1">Belongs to the UPF0235 family.</text>
</comment>
<dbReference type="PANTHER" id="PTHR13420:SF7">
    <property type="entry name" value="UPF0235 PROTEIN C15ORF40"/>
    <property type="match status" value="1"/>
</dbReference>
<name>A0A5C7EWE0_9PROT</name>
<evidence type="ECO:0000313" key="3">
    <source>
        <dbReference type="Proteomes" id="UP000321201"/>
    </source>
</evidence>
<evidence type="ECO:0000256" key="1">
    <source>
        <dbReference type="ARBA" id="ARBA00010364"/>
    </source>
</evidence>
<dbReference type="InterPro" id="IPR036591">
    <property type="entry name" value="YggU-like_sf"/>
</dbReference>
<organism evidence="2 3">
    <name type="scientific">Pelomicrobium methylotrophicum</name>
    <dbReference type="NCBI Taxonomy" id="2602750"/>
    <lineage>
        <taxon>Bacteria</taxon>
        <taxon>Pseudomonadati</taxon>
        <taxon>Pseudomonadota</taxon>
        <taxon>Hydrogenophilia</taxon>
        <taxon>Hydrogenophilia incertae sedis</taxon>
        <taxon>Pelomicrobium</taxon>
    </lineage>
</organism>
<dbReference type="RefSeq" id="WP_147799146.1">
    <property type="nucleotide sequence ID" value="NZ_VPFL01000005.1"/>
</dbReference>
<dbReference type="PANTHER" id="PTHR13420">
    <property type="entry name" value="UPF0235 PROTEIN C15ORF40"/>
    <property type="match status" value="1"/>
</dbReference>
<dbReference type="InterPro" id="IPR003746">
    <property type="entry name" value="DUF167"/>
</dbReference>
<keyword evidence="3" id="KW-1185">Reference proteome</keyword>
<sequence length="72" mass="7766">MHDDALKVRIAAPPVEGKANAELVRFLAQALGVPKQQVRITRGAGARRKQVEVMAPAQVIEALLRAGAARER</sequence>
<evidence type="ECO:0000313" key="2">
    <source>
        <dbReference type="EMBL" id="TXF12654.1"/>
    </source>
</evidence>
<dbReference type="Proteomes" id="UP000321201">
    <property type="component" value="Unassembled WGS sequence"/>
</dbReference>
<dbReference type="SUPFAM" id="SSF69786">
    <property type="entry name" value="YggU-like"/>
    <property type="match status" value="1"/>
</dbReference>
<accession>A0A5C7EWE0</accession>
<dbReference type="NCBIfam" id="TIGR00251">
    <property type="entry name" value="DUF167 family protein"/>
    <property type="match status" value="1"/>
</dbReference>
<proteinExistence type="inferred from homology"/>
<dbReference type="SMART" id="SM01152">
    <property type="entry name" value="DUF167"/>
    <property type="match status" value="1"/>
</dbReference>
<gene>
    <name evidence="2" type="ORF">FR698_05345</name>
</gene>
<dbReference type="FunCoup" id="A0A5C7EWE0">
    <property type="interactions" value="289"/>
</dbReference>
<reference evidence="2 3" key="1">
    <citation type="submission" date="2019-08" db="EMBL/GenBank/DDBJ databases">
        <title>Pelomicrobium methylotrophicum gen. nov., sp. nov. a moderately thermophilic, facultatively anaerobic, lithoautotrophic and methylotrophic bacterium isolated from a terrestrial mud volcano.</title>
        <authorList>
            <person name="Slobodkina G.B."/>
            <person name="Merkel A.Y."/>
            <person name="Slobodkin A.I."/>
        </authorList>
    </citation>
    <scope>NUCLEOTIDE SEQUENCE [LARGE SCALE GENOMIC DNA]</scope>
    <source>
        <strain evidence="2 3">SM250</strain>
    </source>
</reference>